<sequence>MTPGPSRTTTPEPNPGSSYLERVMAQLSPSSRRRAEDNLIKSLLGSKRRSGNDDDSDSDDKVISSKKPKIQDEVDIDIEMDNIIGWHLRLRDLATNGEYIPLSLFLNDTRRLMLRQHNKVALMTSVREDGKKRQVLDTSKYRDETTLSTEEWQEAMENMVAFALEVLGQERVERWDKHRRWFLLLPMFVKDFEILKQMDIKLRGLYLEWGDGRATFYENSSFFFFGD</sequence>
<evidence type="ECO:0000313" key="2">
    <source>
        <dbReference type="EMBL" id="TFK47643.1"/>
    </source>
</evidence>
<feature type="region of interest" description="Disordered" evidence="1">
    <location>
        <begin position="27"/>
        <end position="67"/>
    </location>
</feature>
<evidence type="ECO:0000256" key="1">
    <source>
        <dbReference type="SAM" id="MobiDB-lite"/>
    </source>
</evidence>
<protein>
    <submittedName>
        <fullName evidence="2">Uncharacterized protein</fullName>
    </submittedName>
</protein>
<reference evidence="2 3" key="1">
    <citation type="journal article" date="2019" name="Nat. Ecol. Evol.">
        <title>Megaphylogeny resolves global patterns of mushroom evolution.</title>
        <authorList>
            <person name="Varga T."/>
            <person name="Krizsan K."/>
            <person name="Foldi C."/>
            <person name="Dima B."/>
            <person name="Sanchez-Garcia M."/>
            <person name="Sanchez-Ramirez S."/>
            <person name="Szollosi G.J."/>
            <person name="Szarkandi J.G."/>
            <person name="Papp V."/>
            <person name="Albert L."/>
            <person name="Andreopoulos W."/>
            <person name="Angelini C."/>
            <person name="Antonin V."/>
            <person name="Barry K.W."/>
            <person name="Bougher N.L."/>
            <person name="Buchanan P."/>
            <person name="Buyck B."/>
            <person name="Bense V."/>
            <person name="Catcheside P."/>
            <person name="Chovatia M."/>
            <person name="Cooper J."/>
            <person name="Damon W."/>
            <person name="Desjardin D."/>
            <person name="Finy P."/>
            <person name="Geml J."/>
            <person name="Haridas S."/>
            <person name="Hughes K."/>
            <person name="Justo A."/>
            <person name="Karasinski D."/>
            <person name="Kautmanova I."/>
            <person name="Kiss B."/>
            <person name="Kocsube S."/>
            <person name="Kotiranta H."/>
            <person name="LaButti K.M."/>
            <person name="Lechner B.E."/>
            <person name="Liimatainen K."/>
            <person name="Lipzen A."/>
            <person name="Lukacs Z."/>
            <person name="Mihaltcheva S."/>
            <person name="Morgado L.N."/>
            <person name="Niskanen T."/>
            <person name="Noordeloos M.E."/>
            <person name="Ohm R.A."/>
            <person name="Ortiz-Santana B."/>
            <person name="Ovrebo C."/>
            <person name="Racz N."/>
            <person name="Riley R."/>
            <person name="Savchenko A."/>
            <person name="Shiryaev A."/>
            <person name="Soop K."/>
            <person name="Spirin V."/>
            <person name="Szebenyi C."/>
            <person name="Tomsovsky M."/>
            <person name="Tulloss R.E."/>
            <person name="Uehling J."/>
            <person name="Grigoriev I.V."/>
            <person name="Vagvolgyi C."/>
            <person name="Papp T."/>
            <person name="Martin F.M."/>
            <person name="Miettinen O."/>
            <person name="Hibbett D.S."/>
            <person name="Nagy L.G."/>
        </authorList>
    </citation>
    <scope>NUCLEOTIDE SEQUENCE [LARGE SCALE GENOMIC DNA]</scope>
    <source>
        <strain evidence="2 3">OMC1185</strain>
    </source>
</reference>
<dbReference type="AlphaFoldDB" id="A0A5C3MRY0"/>
<proteinExistence type="predicted"/>
<dbReference type="STRING" id="5364.A0A5C3MRY0"/>
<accession>A0A5C3MRY0</accession>
<evidence type="ECO:0000313" key="3">
    <source>
        <dbReference type="Proteomes" id="UP000305948"/>
    </source>
</evidence>
<dbReference type="EMBL" id="ML213523">
    <property type="protein sequence ID" value="TFK47643.1"/>
    <property type="molecule type" value="Genomic_DNA"/>
</dbReference>
<dbReference type="OrthoDB" id="3259848at2759"/>
<gene>
    <name evidence="2" type="ORF">OE88DRAFT_1738547</name>
</gene>
<dbReference type="Proteomes" id="UP000305948">
    <property type="component" value="Unassembled WGS sequence"/>
</dbReference>
<keyword evidence="3" id="KW-1185">Reference proteome</keyword>
<organism evidence="2 3">
    <name type="scientific">Heliocybe sulcata</name>
    <dbReference type="NCBI Taxonomy" id="5364"/>
    <lineage>
        <taxon>Eukaryota</taxon>
        <taxon>Fungi</taxon>
        <taxon>Dikarya</taxon>
        <taxon>Basidiomycota</taxon>
        <taxon>Agaricomycotina</taxon>
        <taxon>Agaricomycetes</taxon>
        <taxon>Gloeophyllales</taxon>
        <taxon>Gloeophyllaceae</taxon>
        <taxon>Heliocybe</taxon>
    </lineage>
</organism>
<name>A0A5C3MRY0_9AGAM</name>